<accession>F4R7J4</accession>
<reference evidence="2" key="1">
    <citation type="journal article" date="2011" name="Proc. Natl. Acad. Sci. U.S.A.">
        <title>Obligate biotrophy features unraveled by the genomic analysis of rust fungi.</title>
        <authorList>
            <person name="Duplessis S."/>
            <person name="Cuomo C.A."/>
            <person name="Lin Y.-C."/>
            <person name="Aerts A."/>
            <person name="Tisserant E."/>
            <person name="Veneault-Fourrey C."/>
            <person name="Joly D.L."/>
            <person name="Hacquard S."/>
            <person name="Amselem J."/>
            <person name="Cantarel B.L."/>
            <person name="Chiu R."/>
            <person name="Coutinho P.M."/>
            <person name="Feau N."/>
            <person name="Field M."/>
            <person name="Frey P."/>
            <person name="Gelhaye E."/>
            <person name="Goldberg J."/>
            <person name="Grabherr M.G."/>
            <person name="Kodira C.D."/>
            <person name="Kohler A."/>
            <person name="Kuees U."/>
            <person name="Lindquist E.A."/>
            <person name="Lucas S.M."/>
            <person name="Mago R."/>
            <person name="Mauceli E."/>
            <person name="Morin E."/>
            <person name="Murat C."/>
            <person name="Pangilinan J.L."/>
            <person name="Park R."/>
            <person name="Pearson M."/>
            <person name="Quesneville H."/>
            <person name="Rouhier N."/>
            <person name="Sakthikumar S."/>
            <person name="Salamov A.A."/>
            <person name="Schmutz J."/>
            <person name="Selles B."/>
            <person name="Shapiro H."/>
            <person name="Tanguay P."/>
            <person name="Tuskan G.A."/>
            <person name="Henrissat B."/>
            <person name="Van de Peer Y."/>
            <person name="Rouze P."/>
            <person name="Ellis J.G."/>
            <person name="Dodds P.N."/>
            <person name="Schein J.E."/>
            <person name="Zhong S."/>
            <person name="Hamelin R.C."/>
            <person name="Grigoriev I.V."/>
            <person name="Szabo L.J."/>
            <person name="Martin F."/>
        </authorList>
    </citation>
    <scope>NUCLEOTIDE SEQUENCE [LARGE SCALE GENOMIC DNA]</scope>
    <source>
        <strain evidence="2">98AG31 / pathotype 3-4-7</strain>
    </source>
</reference>
<name>F4R7J4_MELLP</name>
<dbReference type="EMBL" id="GL883092">
    <property type="protein sequence ID" value="EGG11775.1"/>
    <property type="molecule type" value="Genomic_DNA"/>
</dbReference>
<gene>
    <name evidence="1" type="ORF">MELLADRAFT_59452</name>
</gene>
<dbReference type="InParanoid" id="F4R7J4"/>
<dbReference type="AlphaFoldDB" id="F4R7J4"/>
<dbReference type="VEuPathDB" id="FungiDB:MELLADRAFT_59452"/>
<keyword evidence="2" id="KW-1185">Reference proteome</keyword>
<evidence type="ECO:0000313" key="1">
    <source>
        <dbReference type="EMBL" id="EGG11775.1"/>
    </source>
</evidence>
<dbReference type="RefSeq" id="XP_007405410.1">
    <property type="nucleotide sequence ID" value="XM_007405348.1"/>
</dbReference>
<dbReference type="KEGG" id="mlr:MELLADRAFT_59452"/>
<protein>
    <submittedName>
        <fullName evidence="1">Uncharacterized protein</fullName>
    </submittedName>
</protein>
<dbReference type="GeneID" id="18929357"/>
<evidence type="ECO:0000313" key="2">
    <source>
        <dbReference type="Proteomes" id="UP000001072"/>
    </source>
</evidence>
<sequence>MHPSSYLFIPLAFQAFAPSFVRGAVSLLHDLRTGSVSKLAVVDPDGGDFDVYKAKPKSGVRKLVKKVIQIPSKPSVPHVSIFFQRANKLKTDQKLQPTIKALAHDIADLISKSDSSCRSFKVHLSRHGDSVIGCFISAKDALYDENVKGTERLWALGIVAGLLKHFPSNILHLRQQLEENLWKDYVYLEVKAAMSEPISHPYEASFTQKFMSHFPREKVIYEMNPDMEECFERAQLLKRYDEAMWEETNSHGIPPTSKYIEEYVVNHFLSAQLPSGELDIKKAIVIFASMFRKMEFPSLPATHAVYILEYLIDYWKPTMSKEEIIKYVESDENLWRNFHLPLARSNFEILNQLDRRRKIVLGHVPKSTNDLLSSKTIQEVIQDLEENKSTPELEYDIYSMLMIRCTLHPEENEILINLVQTRTDLRLQIEKIRTIYRSQNAGEKSLEFFDYMDSDFLLSLILYTKHELNLVCSDHKHSESTKLLPSSSTTFGEISEEY</sequence>
<organism evidence="2">
    <name type="scientific">Melampsora larici-populina (strain 98AG31 / pathotype 3-4-7)</name>
    <name type="common">Poplar leaf rust fungus</name>
    <dbReference type="NCBI Taxonomy" id="747676"/>
    <lineage>
        <taxon>Eukaryota</taxon>
        <taxon>Fungi</taxon>
        <taxon>Dikarya</taxon>
        <taxon>Basidiomycota</taxon>
        <taxon>Pucciniomycotina</taxon>
        <taxon>Pucciniomycetes</taxon>
        <taxon>Pucciniales</taxon>
        <taxon>Melampsoraceae</taxon>
        <taxon>Melampsora</taxon>
    </lineage>
</organism>
<dbReference type="Proteomes" id="UP000001072">
    <property type="component" value="Unassembled WGS sequence"/>
</dbReference>
<dbReference type="HOGENOM" id="CLU_549898_0_0_1"/>
<proteinExistence type="predicted"/>